<feature type="domain" description="ABC transporter" evidence="4">
    <location>
        <begin position="2"/>
        <end position="227"/>
    </location>
</feature>
<dbReference type="OrthoDB" id="9801987at2"/>
<evidence type="ECO:0000256" key="1">
    <source>
        <dbReference type="ARBA" id="ARBA00022448"/>
    </source>
</evidence>
<dbReference type="SUPFAM" id="SSF52540">
    <property type="entry name" value="P-loop containing nucleoside triphosphate hydrolases"/>
    <property type="match status" value="1"/>
</dbReference>
<dbReference type="Pfam" id="PF00005">
    <property type="entry name" value="ABC_tran"/>
    <property type="match status" value="1"/>
</dbReference>
<evidence type="ECO:0000313" key="5">
    <source>
        <dbReference type="EMBL" id="RFN60260.1"/>
    </source>
</evidence>
<protein>
    <submittedName>
        <fullName evidence="5">ABC transporter ATP-binding protein</fullName>
    </submittedName>
</protein>
<gene>
    <name evidence="5" type="ORF">DZ858_09530</name>
</gene>
<dbReference type="AlphaFoldDB" id="A0A3E1QDN1"/>
<dbReference type="Proteomes" id="UP000261082">
    <property type="component" value="Unassembled WGS sequence"/>
</dbReference>
<keyword evidence="1" id="KW-0813">Transport</keyword>
<keyword evidence="6" id="KW-1185">Reference proteome</keyword>
<dbReference type="CDD" id="cd03230">
    <property type="entry name" value="ABC_DR_subfamily_A"/>
    <property type="match status" value="1"/>
</dbReference>
<proteinExistence type="predicted"/>
<dbReference type="PANTHER" id="PTHR42939">
    <property type="entry name" value="ABC TRANSPORTER ATP-BINDING PROTEIN ALBC-RELATED"/>
    <property type="match status" value="1"/>
</dbReference>
<dbReference type="InterPro" id="IPR027417">
    <property type="entry name" value="P-loop_NTPase"/>
</dbReference>
<evidence type="ECO:0000313" key="6">
    <source>
        <dbReference type="Proteomes" id="UP000261082"/>
    </source>
</evidence>
<dbReference type="GO" id="GO:0016887">
    <property type="term" value="F:ATP hydrolysis activity"/>
    <property type="evidence" value="ECO:0007669"/>
    <property type="project" value="InterPro"/>
</dbReference>
<dbReference type="EMBL" id="QVID01000001">
    <property type="protein sequence ID" value="RFN60260.1"/>
    <property type="molecule type" value="Genomic_DNA"/>
</dbReference>
<name>A0A3E1QDN1_9FLAO</name>
<dbReference type="Gene3D" id="3.40.50.300">
    <property type="entry name" value="P-loop containing nucleotide triphosphate hydrolases"/>
    <property type="match status" value="1"/>
</dbReference>
<evidence type="ECO:0000256" key="2">
    <source>
        <dbReference type="ARBA" id="ARBA00022741"/>
    </source>
</evidence>
<dbReference type="RefSeq" id="WP_117159319.1">
    <property type="nucleotide sequence ID" value="NZ_QVID01000001.1"/>
</dbReference>
<keyword evidence="3 5" id="KW-0067">ATP-binding</keyword>
<dbReference type="SMART" id="SM00382">
    <property type="entry name" value="AAA"/>
    <property type="match status" value="1"/>
</dbReference>
<comment type="caution">
    <text evidence="5">The sequence shown here is derived from an EMBL/GenBank/DDBJ whole genome shotgun (WGS) entry which is preliminary data.</text>
</comment>
<keyword evidence="2" id="KW-0547">Nucleotide-binding</keyword>
<dbReference type="InterPro" id="IPR003593">
    <property type="entry name" value="AAA+_ATPase"/>
</dbReference>
<accession>A0A3E1QDN1</accession>
<dbReference type="PROSITE" id="PS50893">
    <property type="entry name" value="ABC_TRANSPORTER_2"/>
    <property type="match status" value="1"/>
</dbReference>
<reference evidence="5 6" key="1">
    <citation type="journal article" date="2007" name="Int. J. Syst. Evol. Microbiol.">
        <title>Marixanthomonas ophiurae gen. nov., sp. nov., a marine bacterium of the family Flavobacteriaceae isolated from a deep-sea brittle star.</title>
        <authorList>
            <person name="Romanenko L.A."/>
            <person name="Uchino M."/>
            <person name="Frolova G.M."/>
            <person name="Mikhailov V.V."/>
        </authorList>
    </citation>
    <scope>NUCLEOTIDE SEQUENCE [LARGE SCALE GENOMIC DNA]</scope>
    <source>
        <strain evidence="5 6">KMM 3046</strain>
    </source>
</reference>
<organism evidence="5 6">
    <name type="scientific">Marixanthomonas ophiurae</name>
    <dbReference type="NCBI Taxonomy" id="387659"/>
    <lineage>
        <taxon>Bacteria</taxon>
        <taxon>Pseudomonadati</taxon>
        <taxon>Bacteroidota</taxon>
        <taxon>Flavobacteriia</taxon>
        <taxon>Flavobacteriales</taxon>
        <taxon>Flavobacteriaceae</taxon>
        <taxon>Marixanthomonas</taxon>
    </lineage>
</organism>
<evidence type="ECO:0000256" key="3">
    <source>
        <dbReference type="ARBA" id="ARBA00022840"/>
    </source>
</evidence>
<dbReference type="GO" id="GO:0005524">
    <property type="term" value="F:ATP binding"/>
    <property type="evidence" value="ECO:0007669"/>
    <property type="project" value="UniProtKB-KW"/>
</dbReference>
<dbReference type="InterPro" id="IPR003439">
    <property type="entry name" value="ABC_transporter-like_ATP-bd"/>
</dbReference>
<sequence>MIEINNLHKKFGKNEVLKGIDLTIDNGGIFAVLGPNGSGKTTLIKSILGMVVPNSGIIKLNGTSIKKSWEYRNDIDYLPQIANFPGNLTVKELIKMIKDLRSSKTADDERLVELFKLQLFLDKKLNNLSGGTKQKVNLVLTFMFDSPLVILDEPTTGLDPISHIRLKQLITAEKEKGKTILITSHIMSFVEEIADEIVFLLEGKIYFRGSIPQLKTKTEQPDFEHAIASMLSSSYA</sequence>
<dbReference type="InterPro" id="IPR051782">
    <property type="entry name" value="ABC_Transporter_VariousFunc"/>
</dbReference>
<evidence type="ECO:0000259" key="4">
    <source>
        <dbReference type="PROSITE" id="PS50893"/>
    </source>
</evidence>
<dbReference type="PANTHER" id="PTHR42939:SF1">
    <property type="entry name" value="ABC TRANSPORTER ATP-BINDING PROTEIN ALBC-RELATED"/>
    <property type="match status" value="1"/>
</dbReference>